<dbReference type="PANTHER" id="PTHR46820:SF1">
    <property type="entry name" value="HISTONE-LYSINE N-METHYLTRANSFERASE SETD7"/>
    <property type="match status" value="1"/>
</dbReference>
<dbReference type="Proteomes" id="UP000595437">
    <property type="component" value="Chromosome 4"/>
</dbReference>
<accession>A0A7T8KD63</accession>
<dbReference type="GO" id="GO:0070828">
    <property type="term" value="P:heterochromatin organization"/>
    <property type="evidence" value="ECO:0007669"/>
    <property type="project" value="TreeGrafter"/>
</dbReference>
<dbReference type="InterPro" id="IPR001214">
    <property type="entry name" value="SET_dom"/>
</dbReference>
<dbReference type="GO" id="GO:0032259">
    <property type="term" value="P:methylation"/>
    <property type="evidence" value="ECO:0007669"/>
    <property type="project" value="UniProtKB-KW"/>
</dbReference>
<dbReference type="GO" id="GO:0008276">
    <property type="term" value="F:protein methyltransferase activity"/>
    <property type="evidence" value="ECO:0007669"/>
    <property type="project" value="UniProtKB-ARBA"/>
</dbReference>
<evidence type="ECO:0000259" key="1">
    <source>
        <dbReference type="PROSITE" id="PS50280"/>
    </source>
</evidence>
<dbReference type="Gene3D" id="2.20.110.10">
    <property type="entry name" value="Histone H3 K4-specific methyltransferase SET7/9 N-terminal domain"/>
    <property type="match status" value="1"/>
</dbReference>
<proteinExistence type="predicted"/>
<feature type="domain" description="SET" evidence="1">
    <location>
        <begin position="108"/>
        <end position="233"/>
    </location>
</feature>
<keyword evidence="2" id="KW-0489">Methyltransferase</keyword>
<dbReference type="GO" id="GO:0003682">
    <property type="term" value="F:chromatin binding"/>
    <property type="evidence" value="ECO:0007669"/>
    <property type="project" value="TreeGrafter"/>
</dbReference>
<dbReference type="GO" id="GO:0005694">
    <property type="term" value="C:chromosome"/>
    <property type="evidence" value="ECO:0007669"/>
    <property type="project" value="TreeGrafter"/>
</dbReference>
<keyword evidence="2" id="KW-0808">Transferase</keyword>
<dbReference type="PROSITE" id="PS50280">
    <property type="entry name" value="SET"/>
    <property type="match status" value="1"/>
</dbReference>
<organism evidence="2 3">
    <name type="scientific">Caligus rogercresseyi</name>
    <name type="common">Sea louse</name>
    <dbReference type="NCBI Taxonomy" id="217165"/>
    <lineage>
        <taxon>Eukaryota</taxon>
        <taxon>Metazoa</taxon>
        <taxon>Ecdysozoa</taxon>
        <taxon>Arthropoda</taxon>
        <taxon>Crustacea</taxon>
        <taxon>Multicrustacea</taxon>
        <taxon>Hexanauplia</taxon>
        <taxon>Copepoda</taxon>
        <taxon>Siphonostomatoida</taxon>
        <taxon>Caligidae</taxon>
        <taxon>Caligus</taxon>
    </lineage>
</organism>
<reference evidence="3" key="1">
    <citation type="submission" date="2021-01" db="EMBL/GenBank/DDBJ databases">
        <title>Caligus Genome Assembly.</title>
        <authorList>
            <person name="Gallardo-Escarate C."/>
        </authorList>
    </citation>
    <scope>NUCLEOTIDE SEQUENCE [LARGE SCALE GENOMIC DNA]</scope>
</reference>
<name>A0A7T8KD63_CALRO</name>
<dbReference type="EMBL" id="CP045893">
    <property type="protein sequence ID" value="QQP53740.1"/>
    <property type="molecule type" value="Genomic_DNA"/>
</dbReference>
<dbReference type="PANTHER" id="PTHR46820">
    <property type="entry name" value="HISTONE-LYSINE N-METHYLTRANSFERASE SETD7"/>
    <property type="match status" value="1"/>
</dbReference>
<gene>
    <name evidence="2" type="ORF">FKW44_006325</name>
</gene>
<dbReference type="InterPro" id="IPR046341">
    <property type="entry name" value="SET_dom_sf"/>
</dbReference>
<dbReference type="GO" id="GO:0008757">
    <property type="term" value="F:S-adenosylmethionine-dependent methyltransferase activity"/>
    <property type="evidence" value="ECO:0007669"/>
    <property type="project" value="UniProtKB-ARBA"/>
</dbReference>
<dbReference type="InterPro" id="IPR054533">
    <property type="entry name" value="SETD7_N"/>
</dbReference>
<dbReference type="Pfam" id="PF00856">
    <property type="entry name" value="SET"/>
    <property type="match status" value="1"/>
</dbReference>
<dbReference type="SMART" id="SM00317">
    <property type="entry name" value="SET"/>
    <property type="match status" value="1"/>
</dbReference>
<sequence length="301" mass="34967">MSVWSYRLQNILMDKKWGLFGSLRSEAGNITDMNAIYLYPDNQTGLMGEFINDEMIWAKPVKLVGFKRSSCHVLEPIVQALSEEFMQLEPSNSTHIPSPLLKDPFEEQYLEVRPSVIGSGRGVFSKRRIPEGTLVGFYQGVRTSKIEALKDKEIRKSPYKIDNDWAHPNEILDISEFYRDLNNYNATLCHLINHSPDPNSVFEEIDHPRFGKIRSVRLIKPLESQEELSLDYGFMEEYFRVKNSYQSILELGKVFSETDNDVDYYQDLKKHINFLKTKVQEIEPYADMLKSAGEMFHSVFK</sequence>
<dbReference type="AlphaFoldDB" id="A0A7T8KD63"/>
<dbReference type="Gene3D" id="2.170.270.10">
    <property type="entry name" value="SET domain"/>
    <property type="match status" value="1"/>
</dbReference>
<dbReference type="GO" id="GO:0005634">
    <property type="term" value="C:nucleus"/>
    <property type="evidence" value="ECO:0007669"/>
    <property type="project" value="TreeGrafter"/>
</dbReference>
<protein>
    <submittedName>
        <fullName evidence="2">Histonelysine Nmethyltransferase SETD7like</fullName>
    </submittedName>
</protein>
<dbReference type="SUPFAM" id="SSF82199">
    <property type="entry name" value="SET domain"/>
    <property type="match status" value="1"/>
</dbReference>
<keyword evidence="3" id="KW-1185">Reference proteome</keyword>
<evidence type="ECO:0000313" key="3">
    <source>
        <dbReference type="Proteomes" id="UP000595437"/>
    </source>
</evidence>
<dbReference type="GO" id="GO:0008170">
    <property type="term" value="F:N-methyltransferase activity"/>
    <property type="evidence" value="ECO:0007669"/>
    <property type="project" value="UniProtKB-ARBA"/>
</dbReference>
<evidence type="ECO:0000313" key="2">
    <source>
        <dbReference type="EMBL" id="QQP53740.1"/>
    </source>
</evidence>
<dbReference type="OrthoDB" id="308383at2759"/>
<dbReference type="Pfam" id="PF22648">
    <property type="entry name" value="SET7_N"/>
    <property type="match status" value="1"/>
</dbReference>